<evidence type="ECO:0000256" key="2">
    <source>
        <dbReference type="ARBA" id="ARBA00010790"/>
    </source>
</evidence>
<evidence type="ECO:0000256" key="3">
    <source>
        <dbReference type="ARBA" id="ARBA00022630"/>
    </source>
</evidence>
<keyword evidence="8" id="KW-1185">Reference proteome</keyword>
<dbReference type="InterPro" id="IPR007867">
    <property type="entry name" value="GMC_OxRtase_C"/>
</dbReference>
<evidence type="ECO:0000256" key="4">
    <source>
        <dbReference type="ARBA" id="ARBA00022827"/>
    </source>
</evidence>
<dbReference type="EMBL" id="WUWG01000001">
    <property type="protein sequence ID" value="MXU64376.1"/>
    <property type="molecule type" value="Genomic_DNA"/>
</dbReference>
<dbReference type="PIRSF" id="PIRSF000137">
    <property type="entry name" value="Alcohol_oxidase"/>
    <property type="match status" value="1"/>
</dbReference>
<proteinExistence type="inferred from homology"/>
<dbReference type="GO" id="GO:0050660">
    <property type="term" value="F:flavin adenine dinucleotide binding"/>
    <property type="evidence" value="ECO:0007669"/>
    <property type="project" value="InterPro"/>
</dbReference>
<dbReference type="InterPro" id="IPR012132">
    <property type="entry name" value="GMC_OxRdtase"/>
</dbReference>
<accession>A0A6B0TKJ8</accession>
<dbReference type="Gene3D" id="3.30.560.10">
    <property type="entry name" value="Glucose Oxidase, domain 3"/>
    <property type="match status" value="1"/>
</dbReference>
<dbReference type="PANTHER" id="PTHR11552:SF147">
    <property type="entry name" value="CHOLINE DEHYDROGENASE, MITOCHONDRIAL"/>
    <property type="match status" value="1"/>
</dbReference>
<dbReference type="InterPro" id="IPR036188">
    <property type="entry name" value="FAD/NAD-bd_sf"/>
</dbReference>
<keyword evidence="4 5" id="KW-0274">FAD</keyword>
<gene>
    <name evidence="7" type="ORF">GSH16_02870</name>
</gene>
<dbReference type="Gene3D" id="3.50.50.60">
    <property type="entry name" value="FAD/NAD(P)-binding domain"/>
    <property type="match status" value="1"/>
</dbReference>
<dbReference type="Proteomes" id="UP000436016">
    <property type="component" value="Unassembled WGS sequence"/>
</dbReference>
<dbReference type="Pfam" id="PF05199">
    <property type="entry name" value="GMC_oxred_C"/>
    <property type="match status" value="1"/>
</dbReference>
<feature type="binding site" evidence="5">
    <location>
        <position position="225"/>
    </location>
    <ligand>
        <name>FAD</name>
        <dbReference type="ChEBI" id="CHEBI:57692"/>
    </ligand>
</feature>
<protein>
    <submittedName>
        <fullName evidence="7">FAD-binding protein</fullName>
    </submittedName>
</protein>
<name>A0A6B0TKJ8_9RHOB</name>
<sequence length="550" mass="59863">MTEEATLEGRYDYIIVGAGTAGCVLASRLTEDPGTRVLLLEAGGSDTYHWVHIPVGYLYCIGNPRTDWMMKTAPEPGLNGRSLVYPRGKLLGGCSSVNGMIYMRGQAADYDQWRQLGNPGWGWDDVLPYFLKSEDHHGGASDMHGAGGAWKVQKQKLDWEILRAVQEGARQFGIEPRADFNDGNNEGSGFFEVNQKDGVRWNTAKGFLRPAMKRPNLRVLTHAHVDRLILEDRQVRGVRFERQGRIFDALAEAEVLLAAGAINSPKILELSGIGRGDILSAHGIPVRHAAPGVGENLQDHLQIRTVFKVRNTATLNTLANSLWGKARIAMQYALTRSGPMSMAPSQFGMFTKSADHLETPDLEYHVQPLSTDRLGDPLHPFPAITVSVCNLRPESVGSCHIASGARAAQPDIRLNYLSAPRDRDVALAAVRQARRIMTADALAPYAPEEILPGPKVESEADLLAAIGDIATTIFHPVGTCRMGVDAEAVVDPELRVRGLDGLRVVDASIMPRIVSGNTASPVVMIAEKAADMLRDRTRQSSAPTPRAVPA</sequence>
<dbReference type="PANTHER" id="PTHR11552">
    <property type="entry name" value="GLUCOSE-METHANOL-CHOLINE GMC OXIDOREDUCTASE"/>
    <property type="match status" value="1"/>
</dbReference>
<dbReference type="InterPro" id="IPR000172">
    <property type="entry name" value="GMC_OxRdtase_N"/>
</dbReference>
<feature type="domain" description="Glucose-methanol-choline oxidoreductase N-terminal" evidence="6">
    <location>
        <begin position="260"/>
        <end position="274"/>
    </location>
</feature>
<comment type="caution">
    <text evidence="7">The sequence shown here is derived from an EMBL/GenBank/DDBJ whole genome shotgun (WGS) entry which is preliminary data.</text>
</comment>
<evidence type="ECO:0000313" key="8">
    <source>
        <dbReference type="Proteomes" id="UP000436016"/>
    </source>
</evidence>
<dbReference type="GO" id="GO:0016614">
    <property type="term" value="F:oxidoreductase activity, acting on CH-OH group of donors"/>
    <property type="evidence" value="ECO:0007669"/>
    <property type="project" value="InterPro"/>
</dbReference>
<evidence type="ECO:0000313" key="7">
    <source>
        <dbReference type="EMBL" id="MXU64376.1"/>
    </source>
</evidence>
<organism evidence="7 8">
    <name type="scientific">Oceanomicrobium pacificus</name>
    <dbReference type="NCBI Taxonomy" id="2692916"/>
    <lineage>
        <taxon>Bacteria</taxon>
        <taxon>Pseudomonadati</taxon>
        <taxon>Pseudomonadota</taxon>
        <taxon>Alphaproteobacteria</taxon>
        <taxon>Rhodobacterales</taxon>
        <taxon>Paracoccaceae</taxon>
        <taxon>Oceanomicrobium</taxon>
    </lineage>
</organism>
<dbReference type="AlphaFoldDB" id="A0A6B0TKJ8"/>
<evidence type="ECO:0000259" key="6">
    <source>
        <dbReference type="PROSITE" id="PS00624"/>
    </source>
</evidence>
<dbReference type="RefSeq" id="WP_160851679.1">
    <property type="nucleotide sequence ID" value="NZ_WUWG01000001.1"/>
</dbReference>
<evidence type="ECO:0000256" key="5">
    <source>
        <dbReference type="PIRSR" id="PIRSR000137-2"/>
    </source>
</evidence>
<dbReference type="Pfam" id="PF00732">
    <property type="entry name" value="GMC_oxred_N"/>
    <property type="match status" value="1"/>
</dbReference>
<comment type="cofactor">
    <cofactor evidence="1 5">
        <name>FAD</name>
        <dbReference type="ChEBI" id="CHEBI:57692"/>
    </cofactor>
</comment>
<dbReference type="PROSITE" id="PS00624">
    <property type="entry name" value="GMC_OXRED_2"/>
    <property type="match status" value="1"/>
</dbReference>
<dbReference type="SUPFAM" id="SSF51905">
    <property type="entry name" value="FAD/NAD(P)-binding domain"/>
    <property type="match status" value="1"/>
</dbReference>
<dbReference type="SUPFAM" id="SSF54373">
    <property type="entry name" value="FAD-linked reductases, C-terminal domain"/>
    <property type="match status" value="1"/>
</dbReference>
<comment type="similarity">
    <text evidence="2">Belongs to the GMC oxidoreductase family.</text>
</comment>
<keyword evidence="3" id="KW-0285">Flavoprotein</keyword>
<reference evidence="7 8" key="1">
    <citation type="submission" date="2019-12" db="EMBL/GenBank/DDBJ databases">
        <title>Strain KN286 was isolated from seawater, which was collected from Caroline Seamount in the tropical western Pacific.</title>
        <authorList>
            <person name="Wang Q."/>
        </authorList>
    </citation>
    <scope>NUCLEOTIDE SEQUENCE [LARGE SCALE GENOMIC DNA]</scope>
    <source>
        <strain evidence="7 8">KN286</strain>
    </source>
</reference>
<evidence type="ECO:0000256" key="1">
    <source>
        <dbReference type="ARBA" id="ARBA00001974"/>
    </source>
</evidence>